<proteinExistence type="inferred from homology"/>
<feature type="domain" description="NAD-dependent epimerase/dehydratase" evidence="3">
    <location>
        <begin position="3"/>
        <end position="294"/>
    </location>
</feature>
<reference evidence="4 5" key="1">
    <citation type="submission" date="2019-04" db="EMBL/GenBank/DDBJ databases">
        <title>Shimia ponticola sp. nov., isolated from seawater.</title>
        <authorList>
            <person name="Kim Y.-O."/>
            <person name="Yoon J.-H."/>
        </authorList>
    </citation>
    <scope>NUCLEOTIDE SEQUENCE [LARGE SCALE GENOMIC DNA]</scope>
    <source>
        <strain evidence="4 5">MYP11</strain>
    </source>
</reference>
<dbReference type="InterPro" id="IPR001509">
    <property type="entry name" value="Epimerase_deHydtase"/>
</dbReference>
<gene>
    <name evidence="4" type="ORF">E4Z66_00250</name>
</gene>
<protein>
    <submittedName>
        <fullName evidence="4">NAD-dependent epimerase/dehydratase family protein</fullName>
    </submittedName>
</protein>
<name>A0A4S4NGU7_9RHOB</name>
<sequence>MKIAVLGGDGFCGWPSALHLAADGHEVTIIDNLSRRAIGEKISAPSLTPISSISERIEAAKKVGNVNFIYCDIAQDPGRFKEALAAIKADVIVHFAEQRAAPYSMLGDLERRYTIDNNVTGTNNLMSLLVDLGQRPHIVHLGTMGVYGYNDDFGEIPEGYLDVTVKSTGKDVSITYPGNPGSIYHLTKVLDHQMMQFYAKNWGFQITDLHQGIVWGTETEITKTDPALMNRFDYDGEYGTVLNRMISQAQVGFPLTVYGTGGQSRAFIHIQDTARCIALAATNPPEMGERPQVFNQVSEVHTVRDLAQMIAEKTGVEIGFLDNPRKELAENKLMVSNEGLRSLGFEPIRLDEGLVLEIEETVGRFTDRLDKDVILSKARW</sequence>
<comment type="pathway">
    <text evidence="1">Bacterial outer membrane biogenesis; LPS O-antigen biosynthesis.</text>
</comment>
<comment type="similarity">
    <text evidence="2">Belongs to the NAD(P)-dependent epimerase/dehydratase family.</text>
</comment>
<dbReference type="OrthoDB" id="9771073at2"/>
<dbReference type="PANTHER" id="PTHR43000">
    <property type="entry name" value="DTDP-D-GLUCOSE 4,6-DEHYDRATASE-RELATED"/>
    <property type="match status" value="1"/>
</dbReference>
<dbReference type="Proteomes" id="UP000306602">
    <property type="component" value="Unassembled WGS sequence"/>
</dbReference>
<evidence type="ECO:0000259" key="3">
    <source>
        <dbReference type="Pfam" id="PF01370"/>
    </source>
</evidence>
<comment type="caution">
    <text evidence="4">The sequence shown here is derived from an EMBL/GenBank/DDBJ whole genome shotgun (WGS) entry which is preliminary data.</text>
</comment>
<dbReference type="Gene3D" id="3.90.25.10">
    <property type="entry name" value="UDP-galactose 4-epimerase, domain 1"/>
    <property type="match status" value="1"/>
</dbReference>
<accession>A0A4S4NGU7</accession>
<dbReference type="InterPro" id="IPR036291">
    <property type="entry name" value="NAD(P)-bd_dom_sf"/>
</dbReference>
<evidence type="ECO:0000256" key="2">
    <source>
        <dbReference type="ARBA" id="ARBA00007637"/>
    </source>
</evidence>
<dbReference type="Gene3D" id="3.40.50.720">
    <property type="entry name" value="NAD(P)-binding Rossmann-like Domain"/>
    <property type="match status" value="1"/>
</dbReference>
<evidence type="ECO:0000256" key="1">
    <source>
        <dbReference type="ARBA" id="ARBA00005125"/>
    </source>
</evidence>
<evidence type="ECO:0000313" key="4">
    <source>
        <dbReference type="EMBL" id="THH38045.1"/>
    </source>
</evidence>
<evidence type="ECO:0000313" key="5">
    <source>
        <dbReference type="Proteomes" id="UP000306602"/>
    </source>
</evidence>
<organism evidence="4 5">
    <name type="scientific">Aliishimia ponticola</name>
    <dbReference type="NCBI Taxonomy" id="2499833"/>
    <lineage>
        <taxon>Bacteria</taxon>
        <taxon>Pseudomonadati</taxon>
        <taxon>Pseudomonadota</taxon>
        <taxon>Alphaproteobacteria</taxon>
        <taxon>Rhodobacterales</taxon>
        <taxon>Paracoccaceae</taxon>
        <taxon>Aliishimia</taxon>
    </lineage>
</organism>
<dbReference type="AlphaFoldDB" id="A0A4S4NGU7"/>
<dbReference type="Pfam" id="PF01370">
    <property type="entry name" value="Epimerase"/>
    <property type="match status" value="1"/>
</dbReference>
<keyword evidence="5" id="KW-1185">Reference proteome</keyword>
<dbReference type="EMBL" id="SRKY01000001">
    <property type="protein sequence ID" value="THH38045.1"/>
    <property type="molecule type" value="Genomic_DNA"/>
</dbReference>
<dbReference type="RefSeq" id="WP_136460937.1">
    <property type="nucleotide sequence ID" value="NZ_SRKY01000001.1"/>
</dbReference>
<dbReference type="SUPFAM" id="SSF51735">
    <property type="entry name" value="NAD(P)-binding Rossmann-fold domains"/>
    <property type="match status" value="1"/>
</dbReference>